<dbReference type="PANTHER" id="PTHR10091">
    <property type="entry name" value="ALDOSE-1-EPIMERASE"/>
    <property type="match status" value="1"/>
</dbReference>
<evidence type="ECO:0000256" key="7">
    <source>
        <dbReference type="ARBA" id="ARBA00023277"/>
    </source>
</evidence>
<comment type="catalytic activity">
    <reaction evidence="8">
        <text>alpha-D-glucose = beta-D-glucose</text>
        <dbReference type="Rhea" id="RHEA:10264"/>
        <dbReference type="ChEBI" id="CHEBI:15903"/>
        <dbReference type="ChEBI" id="CHEBI:17925"/>
        <dbReference type="EC" id="5.1.3.3"/>
    </reaction>
</comment>
<organism evidence="9 10">
    <name type="scientific">Gilvirhabdus luticola</name>
    <dbReference type="NCBI Taxonomy" id="3079858"/>
    <lineage>
        <taxon>Bacteria</taxon>
        <taxon>Pseudomonadati</taxon>
        <taxon>Bacteroidota</taxon>
        <taxon>Flavobacteriia</taxon>
        <taxon>Flavobacteriales</taxon>
        <taxon>Flavobacteriaceae</taxon>
        <taxon>Gilvirhabdus</taxon>
    </lineage>
</organism>
<reference evidence="9 10" key="1">
    <citation type="submission" date="2023-10" db="EMBL/GenBank/DDBJ databases">
        <title>Marimonas sp. nov. isolated from tidal mud flat.</title>
        <authorList>
            <person name="Jaincy N.J."/>
            <person name="Srinivasan S."/>
            <person name="Lee S.-S."/>
        </authorList>
    </citation>
    <scope>NUCLEOTIDE SEQUENCE [LARGE SCALE GENOMIC DNA]</scope>
    <source>
        <strain evidence="9 10">MJ-SS3</strain>
    </source>
</reference>
<dbReference type="CDD" id="cd09019">
    <property type="entry name" value="galactose_mutarotase_like"/>
    <property type="match status" value="1"/>
</dbReference>
<dbReference type="InterPro" id="IPR011013">
    <property type="entry name" value="Gal_mutarotase_sf_dom"/>
</dbReference>
<keyword evidence="6 8" id="KW-0413">Isomerase</keyword>
<gene>
    <name evidence="9" type="ORF">RXV94_09210</name>
</gene>
<evidence type="ECO:0000256" key="3">
    <source>
        <dbReference type="ARBA" id="ARBA00006206"/>
    </source>
</evidence>
<keyword evidence="7 8" id="KW-0119">Carbohydrate metabolism</keyword>
<protein>
    <recommendedName>
        <fullName evidence="8">Aldose 1-epimerase</fullName>
        <ecNumber evidence="8">5.1.3.3</ecNumber>
    </recommendedName>
</protein>
<evidence type="ECO:0000256" key="5">
    <source>
        <dbReference type="ARBA" id="ARBA00022837"/>
    </source>
</evidence>
<dbReference type="InterPro" id="IPR047215">
    <property type="entry name" value="Galactose_mutarotase-like"/>
</dbReference>
<comment type="caution">
    <text evidence="9">The sequence shown here is derived from an EMBL/GenBank/DDBJ whole genome shotgun (WGS) entry which is preliminary data.</text>
</comment>
<dbReference type="Proteomes" id="UP001268651">
    <property type="component" value="Unassembled WGS sequence"/>
</dbReference>
<keyword evidence="10" id="KW-1185">Reference proteome</keyword>
<dbReference type="NCBIfam" id="NF008277">
    <property type="entry name" value="PRK11055.1"/>
    <property type="match status" value="1"/>
</dbReference>
<evidence type="ECO:0000256" key="4">
    <source>
        <dbReference type="ARBA" id="ARBA00011245"/>
    </source>
</evidence>
<dbReference type="Gene3D" id="2.70.98.10">
    <property type="match status" value="1"/>
</dbReference>
<dbReference type="PANTHER" id="PTHR10091:SF0">
    <property type="entry name" value="GALACTOSE MUTAROTASE"/>
    <property type="match status" value="1"/>
</dbReference>
<dbReference type="InterPro" id="IPR014718">
    <property type="entry name" value="GH-type_carb-bd"/>
</dbReference>
<dbReference type="EMBL" id="JAWHTF010000004">
    <property type="protein sequence ID" value="MDU8886337.1"/>
    <property type="molecule type" value="Genomic_DNA"/>
</dbReference>
<evidence type="ECO:0000256" key="6">
    <source>
        <dbReference type="ARBA" id="ARBA00023235"/>
    </source>
</evidence>
<evidence type="ECO:0000313" key="10">
    <source>
        <dbReference type="Proteomes" id="UP001268651"/>
    </source>
</evidence>
<accession>A0ABU3U7F3</accession>
<dbReference type="GO" id="GO:0016853">
    <property type="term" value="F:isomerase activity"/>
    <property type="evidence" value="ECO:0007669"/>
    <property type="project" value="UniProtKB-KW"/>
</dbReference>
<evidence type="ECO:0000313" key="9">
    <source>
        <dbReference type="EMBL" id="MDU8886337.1"/>
    </source>
</evidence>
<comment type="pathway">
    <text evidence="2 8">Carbohydrate metabolism; hexose metabolism.</text>
</comment>
<evidence type="ECO:0000256" key="1">
    <source>
        <dbReference type="ARBA" id="ARBA00001913"/>
    </source>
</evidence>
<sequence length="323" mass="36030">MEVEVITYGGIITSLKVPDKVGQIEDVVLGYDTLQQYIQSNPFFGALIGRYGNRIAKGKFSLNSTEYTLAINNGNNHLHGGNKGFDKVLWSAQALEADNALKLTYISNDTEEGYPGTLSTTVTYTLTDNNELKVLYEATTDKPTIVNLTQHSYFNLSGDMSKPITDHELLIDADSYLPVDKSLIPTGEFRSVENTPFDFRIAKPIGQDISANIQQLKIGKGYDHNWVLNYQDKGIRFAASAYHPSSGRLLEVFTTEPGMQFYSGNILDAAYFGKNGVTYKDRTGFCLETQHYPDSPNQEEFPSVVLNPGEQYRSNTVFKFSTM</sequence>
<dbReference type="Pfam" id="PF01263">
    <property type="entry name" value="Aldose_epim"/>
    <property type="match status" value="1"/>
</dbReference>
<evidence type="ECO:0000256" key="8">
    <source>
        <dbReference type="PIRNR" id="PIRNR005096"/>
    </source>
</evidence>
<keyword evidence="5" id="KW-0106">Calcium</keyword>
<dbReference type="SUPFAM" id="SSF74650">
    <property type="entry name" value="Galactose mutarotase-like"/>
    <property type="match status" value="1"/>
</dbReference>
<dbReference type="PIRSF" id="PIRSF005096">
    <property type="entry name" value="GALM"/>
    <property type="match status" value="1"/>
</dbReference>
<dbReference type="EC" id="5.1.3.3" evidence="8"/>
<comment type="similarity">
    <text evidence="3 8">Belongs to the aldose epimerase family.</text>
</comment>
<dbReference type="InterPro" id="IPR008183">
    <property type="entry name" value="Aldose_1/G6P_1-epimerase"/>
</dbReference>
<comment type="cofactor">
    <cofactor evidence="1">
        <name>Ca(2+)</name>
        <dbReference type="ChEBI" id="CHEBI:29108"/>
    </cofactor>
</comment>
<comment type="subunit">
    <text evidence="4">Monomer.</text>
</comment>
<dbReference type="InterPro" id="IPR015443">
    <property type="entry name" value="Aldose_1-epimerase"/>
</dbReference>
<evidence type="ECO:0000256" key="2">
    <source>
        <dbReference type="ARBA" id="ARBA00005028"/>
    </source>
</evidence>
<proteinExistence type="inferred from homology"/>
<name>A0ABU3U7F3_9FLAO</name>